<reference evidence="6 7" key="1">
    <citation type="submission" date="2024-04" db="EMBL/GenBank/DDBJ databases">
        <title>Novel species of the genus Ideonella isolated from streams.</title>
        <authorList>
            <person name="Lu H."/>
        </authorList>
    </citation>
    <scope>NUCLEOTIDE SEQUENCE [LARGE SCALE GENOMIC DNA]</scope>
    <source>
        <strain evidence="6 7">DXS29W</strain>
    </source>
</reference>
<dbReference type="Pfam" id="PF01734">
    <property type="entry name" value="Patatin"/>
    <property type="match status" value="1"/>
</dbReference>
<dbReference type="PROSITE" id="PS51635">
    <property type="entry name" value="PNPLA"/>
    <property type="match status" value="1"/>
</dbReference>
<dbReference type="PANTHER" id="PTHR14226:SF57">
    <property type="entry name" value="BLR7027 PROTEIN"/>
    <property type="match status" value="1"/>
</dbReference>
<evidence type="ECO:0000259" key="5">
    <source>
        <dbReference type="PROSITE" id="PS51635"/>
    </source>
</evidence>
<comment type="caution">
    <text evidence="6">The sequence shown here is derived from an EMBL/GenBank/DDBJ whole genome shotgun (WGS) entry which is preliminary data.</text>
</comment>
<name>A0ABU9BNR1_9BURK</name>
<accession>A0ABU9BNR1</accession>
<proteinExistence type="predicted"/>
<feature type="short sequence motif" description="GXGXXG" evidence="4">
    <location>
        <begin position="24"/>
        <end position="29"/>
    </location>
</feature>
<dbReference type="Gene3D" id="3.40.1090.10">
    <property type="entry name" value="Cytosolic phospholipase A2 catalytic domain"/>
    <property type="match status" value="2"/>
</dbReference>
<dbReference type="EMBL" id="JBBUTG010000006">
    <property type="protein sequence ID" value="MEK8031612.1"/>
    <property type="molecule type" value="Genomic_DNA"/>
</dbReference>
<keyword evidence="3 4" id="KW-0443">Lipid metabolism</keyword>
<dbReference type="RefSeq" id="WP_341425999.1">
    <property type="nucleotide sequence ID" value="NZ_JBBUTG010000006.1"/>
</dbReference>
<gene>
    <name evidence="6" type="ORF">AACH06_12360</name>
</gene>
<keyword evidence="1 4" id="KW-0378">Hydrolase</keyword>
<feature type="active site" description="Proton acceptor" evidence="4">
    <location>
        <position position="226"/>
    </location>
</feature>
<dbReference type="InterPro" id="IPR016035">
    <property type="entry name" value="Acyl_Trfase/lysoPLipase"/>
</dbReference>
<evidence type="ECO:0000313" key="6">
    <source>
        <dbReference type="EMBL" id="MEK8031612.1"/>
    </source>
</evidence>
<keyword evidence="2 4" id="KW-0442">Lipid degradation</keyword>
<dbReference type="PANTHER" id="PTHR14226">
    <property type="entry name" value="NEUROPATHY TARGET ESTERASE/SWISS CHEESE D.MELANOGASTER"/>
    <property type="match status" value="1"/>
</dbReference>
<protein>
    <submittedName>
        <fullName evidence="6">Patatin-like phospholipase family protein</fullName>
    </submittedName>
</protein>
<feature type="short sequence motif" description="DGA/G" evidence="4">
    <location>
        <begin position="226"/>
        <end position="228"/>
    </location>
</feature>
<evidence type="ECO:0000256" key="3">
    <source>
        <dbReference type="ARBA" id="ARBA00023098"/>
    </source>
</evidence>
<organism evidence="6 7">
    <name type="scientific">Ideonella lacteola</name>
    <dbReference type="NCBI Taxonomy" id="2984193"/>
    <lineage>
        <taxon>Bacteria</taxon>
        <taxon>Pseudomonadati</taxon>
        <taxon>Pseudomonadota</taxon>
        <taxon>Betaproteobacteria</taxon>
        <taxon>Burkholderiales</taxon>
        <taxon>Sphaerotilaceae</taxon>
        <taxon>Ideonella</taxon>
    </lineage>
</organism>
<evidence type="ECO:0000313" key="7">
    <source>
        <dbReference type="Proteomes" id="UP001371218"/>
    </source>
</evidence>
<evidence type="ECO:0000256" key="2">
    <source>
        <dbReference type="ARBA" id="ARBA00022963"/>
    </source>
</evidence>
<dbReference type="InterPro" id="IPR002641">
    <property type="entry name" value="PNPLA_dom"/>
</dbReference>
<feature type="short sequence motif" description="GXSXG" evidence="4">
    <location>
        <begin position="57"/>
        <end position="61"/>
    </location>
</feature>
<sequence>MSSRRPTVAPHPPTAPRIALALAGGGPLGAIHEIGALCALEEALPGLDFTQLNAYIGVSAGAFIAAGLANGMTPRQMCAAFIESDGGTDDLIDPKLFTHPAWREHRRRLRRLPHLASEAAWQVAAGKLPWVNALGMLGGALPNGLFDNQAMQAQLERVFAAPGRSNDFRQLRRQLVVVATDLDTGEAAPFGLPGWDDTPIARAVIASAALPGLYPPVAIKGRHYVDGALKKTIHASVLLDQGQDLLICLNPLVPFDASSQAARNNAAGGHEGTIPHLASVGLPAVLSQTFRSLIHSRLELGLKGYAHSHPECDIVLIEPDRHDPQMFRAGTFSYTLRRELAEHAYQQTRRWLRTRCAELAPVFAEHGVPLDLDSLFRDRRLLPKLALRRSGNQLTERTHQVLDRLEAELRRLSTTAPSA</sequence>
<keyword evidence="7" id="KW-1185">Reference proteome</keyword>
<feature type="active site" description="Nucleophile" evidence="4">
    <location>
        <position position="59"/>
    </location>
</feature>
<evidence type="ECO:0000256" key="4">
    <source>
        <dbReference type="PROSITE-ProRule" id="PRU01161"/>
    </source>
</evidence>
<dbReference type="InterPro" id="IPR050301">
    <property type="entry name" value="NTE"/>
</dbReference>
<feature type="domain" description="PNPLA" evidence="5">
    <location>
        <begin position="20"/>
        <end position="239"/>
    </location>
</feature>
<dbReference type="SUPFAM" id="SSF52151">
    <property type="entry name" value="FabD/lysophospholipase-like"/>
    <property type="match status" value="1"/>
</dbReference>
<dbReference type="Proteomes" id="UP001371218">
    <property type="component" value="Unassembled WGS sequence"/>
</dbReference>
<evidence type="ECO:0000256" key="1">
    <source>
        <dbReference type="ARBA" id="ARBA00022801"/>
    </source>
</evidence>